<keyword evidence="8" id="KW-0560">Oxidoreductase</keyword>
<evidence type="ECO:0000256" key="12">
    <source>
        <dbReference type="ARBA" id="ARBA00023242"/>
    </source>
</evidence>
<comment type="similarity">
    <text evidence="2">Belongs to the JHDM3 histone demethylase family.</text>
</comment>
<reference evidence="16 17" key="1">
    <citation type="submission" date="2024-11" db="EMBL/GenBank/DDBJ databases">
        <title>Chromosome-level genome assembly of the freshwater bivalve Anodonta woodiana.</title>
        <authorList>
            <person name="Chen X."/>
        </authorList>
    </citation>
    <scope>NUCLEOTIDE SEQUENCE [LARGE SCALE GENOMIC DNA]</scope>
    <source>
        <strain evidence="16">MN2024</strain>
        <tissue evidence="16">Gills</tissue>
    </source>
</reference>
<dbReference type="AlphaFoldDB" id="A0ABD3X059"/>
<accession>A0ABD3X059</accession>
<evidence type="ECO:0000256" key="8">
    <source>
        <dbReference type="ARBA" id="ARBA00023002"/>
    </source>
</evidence>
<dbReference type="SMART" id="SM00558">
    <property type="entry name" value="JmjC"/>
    <property type="match status" value="1"/>
</dbReference>
<evidence type="ECO:0000256" key="13">
    <source>
        <dbReference type="ARBA" id="ARBA00049349"/>
    </source>
</evidence>
<keyword evidence="7" id="KW-0223">Dioxygenase</keyword>
<evidence type="ECO:0000256" key="6">
    <source>
        <dbReference type="ARBA" id="ARBA00022853"/>
    </source>
</evidence>
<keyword evidence="9" id="KW-0408">Iron</keyword>
<evidence type="ECO:0000256" key="11">
    <source>
        <dbReference type="ARBA" id="ARBA00023163"/>
    </source>
</evidence>
<evidence type="ECO:0000256" key="2">
    <source>
        <dbReference type="ARBA" id="ARBA00009711"/>
    </source>
</evidence>
<comment type="caution">
    <text evidence="16">The sequence shown here is derived from an EMBL/GenBank/DDBJ whole genome shotgun (WGS) entry which is preliminary data.</text>
</comment>
<evidence type="ECO:0000259" key="15">
    <source>
        <dbReference type="PROSITE" id="PS51184"/>
    </source>
</evidence>
<dbReference type="PROSITE" id="PS51184">
    <property type="entry name" value="JMJC"/>
    <property type="match status" value="1"/>
</dbReference>
<evidence type="ECO:0000256" key="1">
    <source>
        <dbReference type="ARBA" id="ARBA00001954"/>
    </source>
</evidence>
<dbReference type="Proteomes" id="UP001634394">
    <property type="component" value="Unassembled WGS sequence"/>
</dbReference>
<dbReference type="GO" id="GO:0140684">
    <property type="term" value="F:histone H3K9me2/H3K9me3 demethylase activity"/>
    <property type="evidence" value="ECO:0007669"/>
    <property type="project" value="UniProtKB-EC"/>
</dbReference>
<dbReference type="FunFam" id="2.60.120.650:FF:000048">
    <property type="entry name" value="Lysine-specific demethylase 4A"/>
    <property type="match status" value="1"/>
</dbReference>
<feature type="domain" description="JmjN" evidence="14">
    <location>
        <begin position="13"/>
        <end position="55"/>
    </location>
</feature>
<dbReference type="PROSITE" id="PS51183">
    <property type="entry name" value="JMJN"/>
    <property type="match status" value="1"/>
</dbReference>
<gene>
    <name evidence="16" type="ORF">ACJMK2_031904</name>
</gene>
<evidence type="ECO:0000259" key="14">
    <source>
        <dbReference type="PROSITE" id="PS51183"/>
    </source>
</evidence>
<dbReference type="SMART" id="SM00545">
    <property type="entry name" value="JmjN"/>
    <property type="match status" value="1"/>
</dbReference>
<dbReference type="Pfam" id="PF02375">
    <property type="entry name" value="JmjN"/>
    <property type="match status" value="1"/>
</dbReference>
<dbReference type="PANTHER" id="PTHR10694">
    <property type="entry name" value="LYSINE-SPECIFIC DEMETHYLASE"/>
    <property type="match status" value="1"/>
</dbReference>
<evidence type="ECO:0000256" key="3">
    <source>
        <dbReference type="ARBA" id="ARBA00012900"/>
    </source>
</evidence>
<protein>
    <recommendedName>
        <fullName evidence="3">[histone H3]-trimethyl-L-lysine(9) demethylase</fullName>
        <ecNumber evidence="3">1.14.11.66</ecNumber>
    </recommendedName>
</protein>
<dbReference type="EMBL" id="JBJQND010000004">
    <property type="protein sequence ID" value="KAL3879617.1"/>
    <property type="molecule type" value="Genomic_DNA"/>
</dbReference>
<sequence length="401" mass="46549">MESACGGNSIPEIMVFRPTMEEFKDFNKYVLYMESQGAHKAGLAKVIPPAEWIPCRNGYTDIDITIPDPISQVVSGHQGVYRQYNVESKALTVAQFKKLANSARYRTPKHLDYEELERKYWKNITFPNPIYGADMSGSLTDTDQDIWNINRLGSILDYVGEDYGVKIEGVNTAYLYFGMWKTTFAWHTEDMDLYSINYLHFGAPKSWYAIPPQHGRRFEKLAQGLFPSSFDACPAFMRHKMYLVSPTILKKNYISFNKITQEAGEFMITFPYGYHSGYNHGFNCAESTNFATERWIEYGKRCLQCKCRDDGVRICMDTFVQRFQPEKYHLWKAGKDIAPHPEDDQSRMDKKRRPYMAASINDGGINQKPPEKNHRPTRGKWQVFSHNCICQMLDSNTYRKR</sequence>
<keyword evidence="11" id="KW-0804">Transcription</keyword>
<dbReference type="SUPFAM" id="SSF51197">
    <property type="entry name" value="Clavaminate synthase-like"/>
    <property type="match status" value="1"/>
</dbReference>
<evidence type="ECO:0000256" key="10">
    <source>
        <dbReference type="ARBA" id="ARBA00023015"/>
    </source>
</evidence>
<dbReference type="GO" id="GO:0046872">
    <property type="term" value="F:metal ion binding"/>
    <property type="evidence" value="ECO:0007669"/>
    <property type="project" value="UniProtKB-KW"/>
</dbReference>
<evidence type="ECO:0000313" key="17">
    <source>
        <dbReference type="Proteomes" id="UP001634394"/>
    </source>
</evidence>
<dbReference type="InterPro" id="IPR003347">
    <property type="entry name" value="JmjC_dom"/>
</dbReference>
<keyword evidence="5" id="KW-0862">Zinc</keyword>
<evidence type="ECO:0000256" key="5">
    <source>
        <dbReference type="ARBA" id="ARBA00022833"/>
    </source>
</evidence>
<keyword evidence="10" id="KW-0805">Transcription regulation</keyword>
<dbReference type="PANTHER" id="PTHR10694:SF129">
    <property type="entry name" value="LYSINE-SPECIFIC DEMETHYLASE 4B-RELATED"/>
    <property type="match status" value="1"/>
</dbReference>
<dbReference type="Gene3D" id="2.60.120.650">
    <property type="entry name" value="Cupin"/>
    <property type="match status" value="1"/>
</dbReference>
<comment type="catalytic activity">
    <reaction evidence="13">
        <text>N(6),N(6),N(6)-trimethyl-L-lysyl(9)-[histone H3] + 2 2-oxoglutarate + 2 O2 = N(6)-methyl-L-lysyl(9)-[histone H3] + 2 formaldehyde + 2 succinate + 2 CO2</text>
        <dbReference type="Rhea" id="RHEA:60200"/>
        <dbReference type="Rhea" id="RHEA-COMP:15538"/>
        <dbReference type="Rhea" id="RHEA-COMP:15542"/>
        <dbReference type="ChEBI" id="CHEBI:15379"/>
        <dbReference type="ChEBI" id="CHEBI:16526"/>
        <dbReference type="ChEBI" id="CHEBI:16810"/>
        <dbReference type="ChEBI" id="CHEBI:16842"/>
        <dbReference type="ChEBI" id="CHEBI:30031"/>
        <dbReference type="ChEBI" id="CHEBI:61929"/>
        <dbReference type="ChEBI" id="CHEBI:61961"/>
        <dbReference type="EC" id="1.14.11.66"/>
    </reaction>
</comment>
<dbReference type="EC" id="1.14.11.66" evidence="3"/>
<evidence type="ECO:0000256" key="4">
    <source>
        <dbReference type="ARBA" id="ARBA00022723"/>
    </source>
</evidence>
<evidence type="ECO:0000256" key="7">
    <source>
        <dbReference type="ARBA" id="ARBA00022964"/>
    </source>
</evidence>
<keyword evidence="4" id="KW-0479">Metal-binding</keyword>
<keyword evidence="6" id="KW-0156">Chromatin regulator</keyword>
<dbReference type="InterPro" id="IPR003349">
    <property type="entry name" value="JmjN"/>
</dbReference>
<evidence type="ECO:0000256" key="9">
    <source>
        <dbReference type="ARBA" id="ARBA00023004"/>
    </source>
</evidence>
<organism evidence="16 17">
    <name type="scientific">Sinanodonta woodiana</name>
    <name type="common">Chinese pond mussel</name>
    <name type="synonym">Anodonta woodiana</name>
    <dbReference type="NCBI Taxonomy" id="1069815"/>
    <lineage>
        <taxon>Eukaryota</taxon>
        <taxon>Metazoa</taxon>
        <taxon>Spiralia</taxon>
        <taxon>Lophotrochozoa</taxon>
        <taxon>Mollusca</taxon>
        <taxon>Bivalvia</taxon>
        <taxon>Autobranchia</taxon>
        <taxon>Heteroconchia</taxon>
        <taxon>Palaeoheterodonta</taxon>
        <taxon>Unionida</taxon>
        <taxon>Unionoidea</taxon>
        <taxon>Unionidae</taxon>
        <taxon>Unioninae</taxon>
        <taxon>Sinanodonta</taxon>
    </lineage>
</organism>
<name>A0ABD3X059_SINWO</name>
<keyword evidence="17" id="KW-1185">Reference proteome</keyword>
<feature type="domain" description="JmjC" evidence="15">
    <location>
        <begin position="141"/>
        <end position="307"/>
    </location>
</feature>
<comment type="cofactor">
    <cofactor evidence="1">
        <name>Fe(2+)</name>
        <dbReference type="ChEBI" id="CHEBI:29033"/>
    </cofactor>
</comment>
<keyword evidence="12" id="KW-0539">Nucleus</keyword>
<proteinExistence type="inferred from homology"/>
<evidence type="ECO:0000313" key="16">
    <source>
        <dbReference type="EMBL" id="KAL3879617.1"/>
    </source>
</evidence>
<dbReference type="Pfam" id="PF02373">
    <property type="entry name" value="JmjC"/>
    <property type="match status" value="1"/>
</dbReference>